<sequence length="107" mass="12253">MFFVPIIDVIVKVVSGFKLGPCVIKTVRESASPAEKIHFIFEASVMKKFHTSFIVNLYGVVSESQSVLVYVEMIEKENLKDILKSYRLNSEINVDYKFILSSQKFIN</sequence>
<dbReference type="Gene3D" id="3.30.200.20">
    <property type="entry name" value="Phosphorylase Kinase, domain 1"/>
    <property type="match status" value="1"/>
</dbReference>
<accession>A0A0K0F058</accession>
<reference evidence="2" key="1">
    <citation type="submission" date="2014-07" db="EMBL/GenBank/DDBJ databases">
        <authorList>
            <person name="Martin A.A"/>
            <person name="De Silva N."/>
        </authorList>
    </citation>
    <scope>NUCLEOTIDE SEQUENCE</scope>
</reference>
<dbReference type="GO" id="GO:0004672">
    <property type="term" value="F:protein kinase activity"/>
    <property type="evidence" value="ECO:0007669"/>
    <property type="project" value="InterPro"/>
</dbReference>
<dbReference type="InterPro" id="IPR001245">
    <property type="entry name" value="Ser-Thr/Tyr_kinase_cat_dom"/>
</dbReference>
<evidence type="ECO:0000313" key="3">
    <source>
        <dbReference type="WBParaSite" id="SVE_0217000.1"/>
    </source>
</evidence>
<dbReference type="InterPro" id="IPR011009">
    <property type="entry name" value="Kinase-like_dom_sf"/>
</dbReference>
<dbReference type="Pfam" id="PF07714">
    <property type="entry name" value="PK_Tyr_Ser-Thr"/>
    <property type="match status" value="1"/>
</dbReference>
<protein>
    <submittedName>
        <fullName evidence="3">Insulin-like growth factor 1 receptor (inferred by orthology to a human protein)</fullName>
    </submittedName>
</protein>
<feature type="domain" description="Serine-threonine/tyrosine-protein kinase catalytic" evidence="1">
    <location>
        <begin position="21"/>
        <end position="90"/>
    </location>
</feature>
<keyword evidence="2" id="KW-1185">Reference proteome</keyword>
<proteinExistence type="predicted"/>
<reference evidence="3" key="2">
    <citation type="submission" date="2015-08" db="UniProtKB">
        <authorList>
            <consortium name="WormBaseParasite"/>
        </authorList>
    </citation>
    <scope>IDENTIFICATION</scope>
</reference>
<evidence type="ECO:0000313" key="2">
    <source>
        <dbReference type="Proteomes" id="UP000035680"/>
    </source>
</evidence>
<name>A0A0K0F058_STRVS</name>
<dbReference type="Proteomes" id="UP000035680">
    <property type="component" value="Unassembled WGS sequence"/>
</dbReference>
<organism evidence="2 3">
    <name type="scientific">Strongyloides venezuelensis</name>
    <name type="common">Threadworm</name>
    <dbReference type="NCBI Taxonomy" id="75913"/>
    <lineage>
        <taxon>Eukaryota</taxon>
        <taxon>Metazoa</taxon>
        <taxon>Ecdysozoa</taxon>
        <taxon>Nematoda</taxon>
        <taxon>Chromadorea</taxon>
        <taxon>Rhabditida</taxon>
        <taxon>Tylenchina</taxon>
        <taxon>Panagrolaimomorpha</taxon>
        <taxon>Strongyloidoidea</taxon>
        <taxon>Strongyloididae</taxon>
        <taxon>Strongyloides</taxon>
    </lineage>
</organism>
<dbReference type="WBParaSite" id="SVE_0217000.1">
    <property type="protein sequence ID" value="SVE_0217000.1"/>
    <property type="gene ID" value="SVE_0217000"/>
</dbReference>
<dbReference type="AlphaFoldDB" id="A0A0K0F058"/>
<dbReference type="STRING" id="75913.A0A0K0F058"/>
<evidence type="ECO:0000259" key="1">
    <source>
        <dbReference type="Pfam" id="PF07714"/>
    </source>
</evidence>
<dbReference type="SUPFAM" id="SSF56112">
    <property type="entry name" value="Protein kinase-like (PK-like)"/>
    <property type="match status" value="1"/>
</dbReference>